<dbReference type="GO" id="GO:0047617">
    <property type="term" value="F:fatty acyl-CoA hydrolase activity"/>
    <property type="evidence" value="ECO:0007669"/>
    <property type="project" value="InterPro"/>
</dbReference>
<dbReference type="PANTHER" id="PTHR11066:SF48">
    <property type="entry name" value="ACYL-COA THIOESTERASE II"/>
    <property type="match status" value="1"/>
</dbReference>
<accession>A0AAN5CAP8</accession>
<sequence>DSVSSRLYGGLSVSQAVQSFILSHPNRYPHTVNFKFIAPGNISDHLEFNFGNFEDGSIVTVRASQNNKTIGIAHIRYSKEADYLDVSTCDCSEYTAPDD</sequence>
<comment type="caution">
    <text evidence="2">The sequence shown here is derived from an EMBL/GenBank/DDBJ whole genome shotgun (WGS) entry which is preliminary data.</text>
</comment>
<reference evidence="3" key="1">
    <citation type="submission" date="2022-10" db="EMBL/GenBank/DDBJ databases">
        <title>Genome assembly of Pristionchus species.</title>
        <authorList>
            <person name="Yoshida K."/>
            <person name="Sommer R.J."/>
        </authorList>
    </citation>
    <scope>NUCLEOTIDE SEQUENCE [LARGE SCALE GENOMIC DNA]</scope>
    <source>
        <strain evidence="3">RS5460</strain>
    </source>
</reference>
<dbReference type="InterPro" id="IPR029069">
    <property type="entry name" value="HotDog_dom_sf"/>
</dbReference>
<evidence type="ECO:0000313" key="3">
    <source>
        <dbReference type="Proteomes" id="UP001328107"/>
    </source>
</evidence>
<dbReference type="Gene3D" id="2.40.160.210">
    <property type="entry name" value="Acyl-CoA thioesterase, double hotdog domain"/>
    <property type="match status" value="1"/>
</dbReference>
<organism evidence="2 3">
    <name type="scientific">Pristionchus mayeri</name>
    <dbReference type="NCBI Taxonomy" id="1317129"/>
    <lineage>
        <taxon>Eukaryota</taxon>
        <taxon>Metazoa</taxon>
        <taxon>Ecdysozoa</taxon>
        <taxon>Nematoda</taxon>
        <taxon>Chromadorea</taxon>
        <taxon>Rhabditida</taxon>
        <taxon>Rhabditina</taxon>
        <taxon>Diplogasteromorpha</taxon>
        <taxon>Diplogasteroidea</taxon>
        <taxon>Neodiplogasteridae</taxon>
        <taxon>Pristionchus</taxon>
    </lineage>
</organism>
<protein>
    <submittedName>
        <fullName evidence="2">Uncharacterized protein</fullName>
    </submittedName>
</protein>
<dbReference type="AlphaFoldDB" id="A0AAN5CAP8"/>
<dbReference type="GO" id="GO:0006637">
    <property type="term" value="P:acyl-CoA metabolic process"/>
    <property type="evidence" value="ECO:0007669"/>
    <property type="project" value="InterPro"/>
</dbReference>
<gene>
    <name evidence="2" type="ORF">PMAYCL1PPCAC_05284</name>
</gene>
<dbReference type="GO" id="GO:0005782">
    <property type="term" value="C:peroxisomal matrix"/>
    <property type="evidence" value="ECO:0007669"/>
    <property type="project" value="TreeGrafter"/>
</dbReference>
<evidence type="ECO:0000313" key="2">
    <source>
        <dbReference type="EMBL" id="GMR35089.1"/>
    </source>
</evidence>
<name>A0AAN5CAP8_9BILA</name>
<comment type="similarity">
    <text evidence="1">Belongs to the C/M/P thioester hydrolase family.</text>
</comment>
<evidence type="ECO:0000256" key="1">
    <source>
        <dbReference type="ARBA" id="ARBA00006538"/>
    </source>
</evidence>
<dbReference type="InterPro" id="IPR042171">
    <property type="entry name" value="Acyl-CoA_hotdog"/>
</dbReference>
<dbReference type="GO" id="GO:0009062">
    <property type="term" value="P:fatty acid catabolic process"/>
    <property type="evidence" value="ECO:0007669"/>
    <property type="project" value="TreeGrafter"/>
</dbReference>
<feature type="non-terminal residue" evidence="2">
    <location>
        <position position="1"/>
    </location>
</feature>
<dbReference type="PANTHER" id="PTHR11066">
    <property type="entry name" value="ACYL-COA THIOESTERASE"/>
    <property type="match status" value="1"/>
</dbReference>
<dbReference type="InterPro" id="IPR003703">
    <property type="entry name" value="Acyl_CoA_thio"/>
</dbReference>
<dbReference type="SUPFAM" id="SSF54637">
    <property type="entry name" value="Thioesterase/thiol ester dehydrase-isomerase"/>
    <property type="match status" value="1"/>
</dbReference>
<dbReference type="EMBL" id="BTRK01000002">
    <property type="protein sequence ID" value="GMR35089.1"/>
    <property type="molecule type" value="Genomic_DNA"/>
</dbReference>
<proteinExistence type="inferred from homology"/>
<dbReference type="Proteomes" id="UP001328107">
    <property type="component" value="Unassembled WGS sequence"/>
</dbReference>
<keyword evidence="3" id="KW-1185">Reference proteome</keyword>
<feature type="non-terminal residue" evidence="2">
    <location>
        <position position="99"/>
    </location>
</feature>